<dbReference type="InterPro" id="IPR053146">
    <property type="entry name" value="QDO-like"/>
</dbReference>
<organism evidence="2 3">
    <name type="scientific">Nonomuraea polychroma</name>
    <dbReference type="NCBI Taxonomy" id="46176"/>
    <lineage>
        <taxon>Bacteria</taxon>
        <taxon>Bacillati</taxon>
        <taxon>Actinomycetota</taxon>
        <taxon>Actinomycetes</taxon>
        <taxon>Streptosporangiales</taxon>
        <taxon>Streptosporangiaceae</taxon>
        <taxon>Nonomuraea</taxon>
    </lineage>
</organism>
<dbReference type="Gene3D" id="2.60.120.10">
    <property type="entry name" value="Jelly Rolls"/>
    <property type="match status" value="1"/>
</dbReference>
<dbReference type="PANTHER" id="PTHR36440">
    <property type="entry name" value="PUTATIVE (AFU_ORTHOLOGUE AFUA_8G07350)-RELATED"/>
    <property type="match status" value="1"/>
</dbReference>
<gene>
    <name evidence="2" type="ORF">EDD27_4479</name>
</gene>
<proteinExistence type="predicted"/>
<feature type="domain" description="Cupin type-2" evidence="1">
    <location>
        <begin position="48"/>
        <end position="106"/>
    </location>
</feature>
<dbReference type="InterPro" id="IPR011051">
    <property type="entry name" value="RmlC_Cupin_sf"/>
</dbReference>
<evidence type="ECO:0000259" key="1">
    <source>
        <dbReference type="Pfam" id="PF07883"/>
    </source>
</evidence>
<dbReference type="Proteomes" id="UP000284824">
    <property type="component" value="Unassembled WGS sequence"/>
</dbReference>
<dbReference type="PANTHER" id="PTHR36440:SF1">
    <property type="entry name" value="PUTATIVE (AFU_ORTHOLOGUE AFUA_8G07350)-RELATED"/>
    <property type="match status" value="1"/>
</dbReference>
<dbReference type="InterPro" id="IPR014710">
    <property type="entry name" value="RmlC-like_jellyroll"/>
</dbReference>
<dbReference type="OrthoDB" id="4227163at2"/>
<dbReference type="Pfam" id="PF07883">
    <property type="entry name" value="Cupin_2"/>
    <property type="match status" value="1"/>
</dbReference>
<protein>
    <submittedName>
        <fullName evidence="2">Cupin domain</fullName>
    </submittedName>
</protein>
<accession>A0A438M856</accession>
<sequence length="154" mass="17087">MSKDRFILLNPGEVRPARVPVPPVFGFKARTEDTEGRLSLLEVILARDIPRHVHRVADECINVLDGVLEVEFDDRVEHVAAGGFVLLPHGVPHALRRGSDHPPRVIQISTPGGWECYIEDLAEAGPDASTTDGQFDPKKLNTIAAKYEITYEEQ</sequence>
<keyword evidence="3" id="KW-1185">Reference proteome</keyword>
<name>A0A438M856_9ACTN</name>
<dbReference type="EMBL" id="SAUN01000001">
    <property type="protein sequence ID" value="RVX41887.1"/>
    <property type="molecule type" value="Genomic_DNA"/>
</dbReference>
<evidence type="ECO:0000313" key="2">
    <source>
        <dbReference type="EMBL" id="RVX41887.1"/>
    </source>
</evidence>
<reference evidence="2 3" key="1">
    <citation type="submission" date="2019-01" db="EMBL/GenBank/DDBJ databases">
        <title>Sequencing the genomes of 1000 actinobacteria strains.</title>
        <authorList>
            <person name="Klenk H.-P."/>
        </authorList>
    </citation>
    <scope>NUCLEOTIDE SEQUENCE [LARGE SCALE GENOMIC DNA]</scope>
    <source>
        <strain evidence="2 3">DSM 43925</strain>
    </source>
</reference>
<dbReference type="InterPro" id="IPR013096">
    <property type="entry name" value="Cupin_2"/>
</dbReference>
<dbReference type="RefSeq" id="WP_127934064.1">
    <property type="nucleotide sequence ID" value="NZ_SAUN01000001.1"/>
</dbReference>
<dbReference type="SUPFAM" id="SSF51182">
    <property type="entry name" value="RmlC-like cupins"/>
    <property type="match status" value="1"/>
</dbReference>
<evidence type="ECO:0000313" key="3">
    <source>
        <dbReference type="Proteomes" id="UP000284824"/>
    </source>
</evidence>
<comment type="caution">
    <text evidence="2">The sequence shown here is derived from an EMBL/GenBank/DDBJ whole genome shotgun (WGS) entry which is preliminary data.</text>
</comment>
<dbReference type="AlphaFoldDB" id="A0A438M856"/>